<dbReference type="AlphaFoldDB" id="A0A9N9B5V2"/>
<dbReference type="Proteomes" id="UP000789572">
    <property type="component" value="Unassembled WGS sequence"/>
</dbReference>
<dbReference type="PROSITE" id="PS51294">
    <property type="entry name" value="HTH_MYB"/>
    <property type="match status" value="1"/>
</dbReference>
<dbReference type="InterPro" id="IPR009057">
    <property type="entry name" value="Homeodomain-like_sf"/>
</dbReference>
<evidence type="ECO:0000259" key="1">
    <source>
        <dbReference type="PROSITE" id="PS50090"/>
    </source>
</evidence>
<accession>A0A9N9B5V2</accession>
<feature type="domain" description="Myb-like" evidence="1">
    <location>
        <begin position="44"/>
        <end position="95"/>
    </location>
</feature>
<evidence type="ECO:0000313" key="3">
    <source>
        <dbReference type="EMBL" id="CAG8556261.1"/>
    </source>
</evidence>
<dbReference type="EMBL" id="CAJVPJ010000785">
    <property type="protein sequence ID" value="CAG8556261.1"/>
    <property type="molecule type" value="Genomic_DNA"/>
</dbReference>
<dbReference type="PROSITE" id="PS50090">
    <property type="entry name" value="MYB_LIKE"/>
    <property type="match status" value="1"/>
</dbReference>
<evidence type="ECO:0000313" key="4">
    <source>
        <dbReference type="Proteomes" id="UP000789572"/>
    </source>
</evidence>
<feature type="domain" description="HTH myb-type" evidence="2">
    <location>
        <begin position="44"/>
        <end position="97"/>
    </location>
</feature>
<feature type="non-terminal residue" evidence="3">
    <location>
        <position position="1"/>
    </location>
</feature>
<dbReference type="Pfam" id="PF00249">
    <property type="entry name" value="Myb_DNA-binding"/>
    <property type="match status" value="1"/>
</dbReference>
<dbReference type="SMART" id="SM00717">
    <property type="entry name" value="SANT"/>
    <property type="match status" value="1"/>
</dbReference>
<dbReference type="OrthoDB" id="2143914at2759"/>
<dbReference type="Gene3D" id="1.10.10.60">
    <property type="entry name" value="Homeodomain-like"/>
    <property type="match status" value="1"/>
</dbReference>
<dbReference type="SUPFAM" id="SSF46689">
    <property type="entry name" value="Homeodomain-like"/>
    <property type="match status" value="1"/>
</dbReference>
<proteinExistence type="predicted"/>
<gene>
    <name evidence="3" type="ORF">POCULU_LOCUS5279</name>
</gene>
<organism evidence="3 4">
    <name type="scientific">Paraglomus occultum</name>
    <dbReference type="NCBI Taxonomy" id="144539"/>
    <lineage>
        <taxon>Eukaryota</taxon>
        <taxon>Fungi</taxon>
        <taxon>Fungi incertae sedis</taxon>
        <taxon>Mucoromycota</taxon>
        <taxon>Glomeromycotina</taxon>
        <taxon>Glomeromycetes</taxon>
        <taxon>Paraglomerales</taxon>
        <taxon>Paraglomeraceae</taxon>
        <taxon>Paraglomus</taxon>
    </lineage>
</organism>
<dbReference type="InterPro" id="IPR001005">
    <property type="entry name" value="SANT/Myb"/>
</dbReference>
<name>A0A9N9B5V2_9GLOM</name>
<evidence type="ECO:0000259" key="2">
    <source>
        <dbReference type="PROSITE" id="PS51294"/>
    </source>
</evidence>
<reference evidence="3" key="1">
    <citation type="submission" date="2021-06" db="EMBL/GenBank/DDBJ databases">
        <authorList>
            <person name="Kallberg Y."/>
            <person name="Tangrot J."/>
            <person name="Rosling A."/>
        </authorList>
    </citation>
    <scope>NUCLEOTIDE SEQUENCE</scope>
    <source>
        <strain evidence="3">IA702</strain>
    </source>
</reference>
<sequence length="97" mass="11675">MPKYSRRKFQQPISPRSYSKKIKMEICDNIYTEYYPQIDNDDSQDDTKQGHWSGEEDKILIEIVKAYGPHNWEKNSVYHPSRNGKQMRERWLSHLKG</sequence>
<dbReference type="CDD" id="cd00167">
    <property type="entry name" value="SANT"/>
    <property type="match status" value="1"/>
</dbReference>
<protein>
    <submittedName>
        <fullName evidence="3">2139_t:CDS:1</fullName>
    </submittedName>
</protein>
<comment type="caution">
    <text evidence="3">The sequence shown here is derived from an EMBL/GenBank/DDBJ whole genome shotgun (WGS) entry which is preliminary data.</text>
</comment>
<keyword evidence="4" id="KW-1185">Reference proteome</keyword>
<dbReference type="InterPro" id="IPR017930">
    <property type="entry name" value="Myb_dom"/>
</dbReference>